<protein>
    <submittedName>
        <fullName evidence="1">Fatty acid/phospholipid synthesis protein PlsX</fullName>
    </submittedName>
</protein>
<dbReference type="Proteomes" id="UP000004123">
    <property type="component" value="Unassembled WGS sequence"/>
</dbReference>
<dbReference type="HOGENOM" id="CLU_3187442_0_0_10"/>
<organism evidence="1 2">
    <name type="scientific">Prevotella pallens ATCC 700821</name>
    <dbReference type="NCBI Taxonomy" id="997353"/>
    <lineage>
        <taxon>Bacteria</taxon>
        <taxon>Pseudomonadati</taxon>
        <taxon>Bacteroidota</taxon>
        <taxon>Bacteroidia</taxon>
        <taxon>Bacteroidales</taxon>
        <taxon>Prevotellaceae</taxon>
        <taxon>Prevotella</taxon>
    </lineage>
</organism>
<dbReference type="STRING" id="997353.HMPREF9144_0379"/>
<evidence type="ECO:0000313" key="1">
    <source>
        <dbReference type="EMBL" id="EGQ21709.1"/>
    </source>
</evidence>
<name>F9DFD9_9BACT</name>
<gene>
    <name evidence="1" type="primary">plsX</name>
    <name evidence="1" type="ORF">HMPREF9144_0379</name>
</gene>
<dbReference type="AlphaFoldDB" id="F9DFD9"/>
<reference evidence="1 2" key="1">
    <citation type="submission" date="2011-04" db="EMBL/GenBank/DDBJ databases">
        <authorList>
            <person name="Muzny D."/>
            <person name="Qin X."/>
            <person name="Deng J."/>
            <person name="Jiang H."/>
            <person name="Liu Y."/>
            <person name="Qu J."/>
            <person name="Song X.-Z."/>
            <person name="Zhang L."/>
            <person name="Thornton R."/>
            <person name="Coyle M."/>
            <person name="Francisco L."/>
            <person name="Jackson L."/>
            <person name="Javaid M."/>
            <person name="Korchina V."/>
            <person name="Kovar C."/>
            <person name="Mata R."/>
            <person name="Mathew T."/>
            <person name="Ngo R."/>
            <person name="Nguyen L."/>
            <person name="Nguyen N."/>
            <person name="Okwuonu G."/>
            <person name="Ongeri F."/>
            <person name="Pham C."/>
            <person name="Simmons D."/>
            <person name="Wilczek-Boney K."/>
            <person name="Hale W."/>
            <person name="Jakkamsetti A."/>
            <person name="Pham P."/>
            <person name="Ruth R."/>
            <person name="San Lucas F."/>
            <person name="Warren J."/>
            <person name="Zhang J."/>
            <person name="Zhao Z."/>
            <person name="Zhou C."/>
            <person name="Zhu D."/>
            <person name="Lee S."/>
            <person name="Bess C."/>
            <person name="Blankenburg K."/>
            <person name="Forbes L."/>
            <person name="Fu Q."/>
            <person name="Gubbala S."/>
            <person name="Hirani K."/>
            <person name="Jayaseelan J.C."/>
            <person name="Lara F."/>
            <person name="Munidasa M."/>
            <person name="Palculict T."/>
            <person name="Patil S."/>
            <person name="Pu L.-L."/>
            <person name="Saada N."/>
            <person name="Tang L."/>
            <person name="Weissenberger G."/>
            <person name="Zhu Y."/>
            <person name="Hemphill L."/>
            <person name="Shang Y."/>
            <person name="Youmans B."/>
            <person name="Ayvaz T."/>
            <person name="Ross M."/>
            <person name="Santibanez J."/>
            <person name="Aqrawi P."/>
            <person name="Gross S."/>
            <person name="Joshi V."/>
            <person name="Fowler G."/>
            <person name="Nazareth L."/>
            <person name="Reid J."/>
            <person name="Worley K."/>
            <person name="Petrosino J."/>
            <person name="Highlander S."/>
            <person name="Gibbs R."/>
        </authorList>
    </citation>
    <scope>NUCLEOTIDE SEQUENCE [LARGE SCALE GENOMIC DNA]</scope>
    <source>
        <strain evidence="1 2">ATCC 700821</strain>
    </source>
</reference>
<sequence>MAGNRQALKLIFNHKKAQIHQQINRLINKSSTNSIEFVELKINICS</sequence>
<evidence type="ECO:0000313" key="2">
    <source>
        <dbReference type="Proteomes" id="UP000004123"/>
    </source>
</evidence>
<accession>F9DFD9</accession>
<proteinExistence type="predicted"/>
<comment type="caution">
    <text evidence="1">The sequence shown here is derived from an EMBL/GenBank/DDBJ whole genome shotgun (WGS) entry which is preliminary data.</text>
</comment>
<dbReference type="EMBL" id="AFPY01000016">
    <property type="protein sequence ID" value="EGQ21709.1"/>
    <property type="molecule type" value="Genomic_DNA"/>
</dbReference>